<dbReference type="STRING" id="1742973.COMA2_100157"/>
<dbReference type="EC" id="2.3.1.79" evidence="6"/>
<dbReference type="FunFam" id="2.160.10.10:FF:000008">
    <property type="entry name" value="Maltose O-acetyltransferase"/>
    <property type="match status" value="1"/>
</dbReference>
<feature type="domain" description="Maltose/galactoside acetyltransferase" evidence="5">
    <location>
        <begin position="7"/>
        <end position="61"/>
    </location>
</feature>
<keyword evidence="3" id="KW-0677">Repeat</keyword>
<dbReference type="InterPro" id="IPR011004">
    <property type="entry name" value="Trimer_LpxA-like_sf"/>
</dbReference>
<evidence type="ECO:0000256" key="3">
    <source>
        <dbReference type="ARBA" id="ARBA00022737"/>
    </source>
</evidence>
<proteinExistence type="inferred from homology"/>
<dbReference type="InterPro" id="IPR051159">
    <property type="entry name" value="Hexapeptide_acetyltransf"/>
</dbReference>
<dbReference type="PANTHER" id="PTHR23416">
    <property type="entry name" value="SIALIC ACID SYNTHASE-RELATED"/>
    <property type="match status" value="1"/>
</dbReference>
<dbReference type="Gene3D" id="2.160.10.10">
    <property type="entry name" value="Hexapeptide repeat proteins"/>
    <property type="match status" value="1"/>
</dbReference>
<reference evidence="7" key="1">
    <citation type="submission" date="2015-10" db="EMBL/GenBank/DDBJ databases">
        <authorList>
            <person name="Luecker S."/>
            <person name="Luecker S."/>
        </authorList>
    </citation>
    <scope>NUCLEOTIDE SEQUENCE [LARGE SCALE GENOMIC DNA]</scope>
</reference>
<dbReference type="AlphaFoldDB" id="A0A0S4L9E6"/>
<organism evidence="6 7">
    <name type="scientific">Candidatus Nitrospira nitrificans</name>
    <dbReference type="NCBI Taxonomy" id="1742973"/>
    <lineage>
        <taxon>Bacteria</taxon>
        <taxon>Pseudomonadati</taxon>
        <taxon>Nitrospirota</taxon>
        <taxon>Nitrospiria</taxon>
        <taxon>Nitrospirales</taxon>
        <taxon>Nitrospiraceae</taxon>
        <taxon>Nitrospira</taxon>
    </lineage>
</organism>
<name>A0A0S4L9E6_9BACT</name>
<sequence>MNPKTEKTKMLAGELYRSADPELVADTRRAQRVLTRYNATSDEETGERATILRELLGSFGDGAVIRPLFACDYGYNIRLGRNAFINFNCVFLDCAPIEIGDNLQMGPAAQLYTAAHPLETDVRRSGLEYARPIRIGNDVWIGGGAIILPGVTIGDRSVIGAGSVVVRDVPAAKVVAGNPARILRDLEGSKDPVV</sequence>
<dbReference type="Pfam" id="PF00132">
    <property type="entry name" value="Hexapep"/>
    <property type="match status" value="1"/>
</dbReference>
<dbReference type="CDD" id="cd03357">
    <property type="entry name" value="LbH_MAT_GAT"/>
    <property type="match status" value="1"/>
</dbReference>
<dbReference type="OrthoDB" id="9801697at2"/>
<evidence type="ECO:0000256" key="4">
    <source>
        <dbReference type="ARBA" id="ARBA00023315"/>
    </source>
</evidence>
<dbReference type="GO" id="GO:0005829">
    <property type="term" value="C:cytosol"/>
    <property type="evidence" value="ECO:0007669"/>
    <property type="project" value="TreeGrafter"/>
</dbReference>
<evidence type="ECO:0000313" key="7">
    <source>
        <dbReference type="Proteomes" id="UP000198736"/>
    </source>
</evidence>
<evidence type="ECO:0000313" key="6">
    <source>
        <dbReference type="EMBL" id="CUS32507.1"/>
    </source>
</evidence>
<dbReference type="EMBL" id="CZPZ01000002">
    <property type="protein sequence ID" value="CUS32507.1"/>
    <property type="molecule type" value="Genomic_DNA"/>
</dbReference>
<dbReference type="Pfam" id="PF12464">
    <property type="entry name" value="Mac"/>
    <property type="match status" value="1"/>
</dbReference>
<keyword evidence="4 6" id="KW-0012">Acyltransferase</keyword>
<accession>A0A0S4L9E6</accession>
<dbReference type="InterPro" id="IPR018357">
    <property type="entry name" value="Hexapep_transf_CS"/>
</dbReference>
<dbReference type="RefSeq" id="WP_090894443.1">
    <property type="nucleotide sequence ID" value="NZ_CZPZ01000002.1"/>
</dbReference>
<dbReference type="Proteomes" id="UP000198736">
    <property type="component" value="Unassembled WGS sequence"/>
</dbReference>
<comment type="similarity">
    <text evidence="1">Belongs to the transferase hexapeptide repeat family.</text>
</comment>
<dbReference type="PANTHER" id="PTHR23416:SF23">
    <property type="entry name" value="ACETYLTRANSFERASE C18B11.09C-RELATED"/>
    <property type="match status" value="1"/>
</dbReference>
<dbReference type="GO" id="GO:0008925">
    <property type="term" value="F:maltose O-acetyltransferase activity"/>
    <property type="evidence" value="ECO:0007669"/>
    <property type="project" value="UniProtKB-EC"/>
</dbReference>
<dbReference type="InterPro" id="IPR001451">
    <property type="entry name" value="Hexapep"/>
</dbReference>
<protein>
    <submittedName>
        <fullName evidence="6">Maltose O-acetyltransferase</fullName>
        <ecNumber evidence="6">2.3.1.79</ecNumber>
    </submittedName>
</protein>
<dbReference type="PROSITE" id="PS00101">
    <property type="entry name" value="HEXAPEP_TRANSFERASES"/>
    <property type="match status" value="1"/>
</dbReference>
<evidence type="ECO:0000256" key="1">
    <source>
        <dbReference type="ARBA" id="ARBA00007274"/>
    </source>
</evidence>
<dbReference type="SUPFAM" id="SSF51161">
    <property type="entry name" value="Trimeric LpxA-like enzymes"/>
    <property type="match status" value="1"/>
</dbReference>
<dbReference type="InterPro" id="IPR024688">
    <property type="entry name" value="Mac_dom"/>
</dbReference>
<gene>
    <name evidence="6" type="primary">maa</name>
    <name evidence="6" type="ORF">COMA2_100157</name>
</gene>
<keyword evidence="7" id="KW-1185">Reference proteome</keyword>
<dbReference type="SMART" id="SM01266">
    <property type="entry name" value="Mac"/>
    <property type="match status" value="1"/>
</dbReference>
<evidence type="ECO:0000259" key="5">
    <source>
        <dbReference type="SMART" id="SM01266"/>
    </source>
</evidence>
<keyword evidence="2 6" id="KW-0808">Transferase</keyword>
<evidence type="ECO:0000256" key="2">
    <source>
        <dbReference type="ARBA" id="ARBA00022679"/>
    </source>
</evidence>